<dbReference type="GO" id="GO:0019740">
    <property type="term" value="P:nitrogen utilization"/>
    <property type="evidence" value="ECO:0007669"/>
    <property type="project" value="TreeGrafter"/>
</dbReference>
<dbReference type="PANTHER" id="PTHR43407">
    <property type="entry name" value="GLUTAMINE SYNTHETASE"/>
    <property type="match status" value="1"/>
</dbReference>
<dbReference type="GO" id="GO:0005737">
    <property type="term" value="C:cytoplasm"/>
    <property type="evidence" value="ECO:0007669"/>
    <property type="project" value="TreeGrafter"/>
</dbReference>
<evidence type="ECO:0000256" key="2">
    <source>
        <dbReference type="ARBA" id="ARBA00012937"/>
    </source>
</evidence>
<accession>A0A381IA33</accession>
<dbReference type="SUPFAM" id="SSF54368">
    <property type="entry name" value="Glutamine synthetase, N-terminal domain"/>
    <property type="match status" value="1"/>
</dbReference>
<evidence type="ECO:0000313" key="3">
    <source>
        <dbReference type="EMBL" id="SUY23347.1"/>
    </source>
</evidence>
<dbReference type="InterPro" id="IPR036651">
    <property type="entry name" value="Gln_synt_N_sf"/>
</dbReference>
<sequence>MDSLLYVIEKDKHTNEELREILKSNKNIRFVSLMGVDLGGNATDEKIPVELFLEDIDKFLESAIQTDGSSVELYNIATLNNAKVDLMPDKSCHWYVDYNMEYIDEEVGLPVGTLKIPAFLIHDNKKVCSRGVLQKADKYFKKSMYEIFREYPHVINNIGIDSVDDIEEIMLTAATELEFLG</sequence>
<dbReference type="PANTHER" id="PTHR43407:SF1">
    <property type="entry name" value="LENGSIN"/>
    <property type="match status" value="1"/>
</dbReference>
<dbReference type="AlphaFoldDB" id="A0A381IA33"/>
<dbReference type="EMBL" id="UFWD01000001">
    <property type="protein sequence ID" value="SUY23347.1"/>
    <property type="molecule type" value="Genomic_DNA"/>
</dbReference>
<reference evidence="3" key="1">
    <citation type="submission" date="2018-06" db="EMBL/GenBank/DDBJ databases">
        <authorList>
            <consortium name="Pathogen Informatics"/>
            <person name="Doyle S."/>
        </authorList>
    </citation>
    <scope>NUCLEOTIDE SEQUENCE</scope>
    <source>
        <strain evidence="3">NCTC13307</strain>
    </source>
</reference>
<dbReference type="GO" id="GO:0016020">
    <property type="term" value="C:membrane"/>
    <property type="evidence" value="ECO:0007669"/>
    <property type="project" value="TreeGrafter"/>
</dbReference>
<dbReference type="GO" id="GO:0004356">
    <property type="term" value="F:glutamine synthetase activity"/>
    <property type="evidence" value="ECO:0007669"/>
    <property type="project" value="UniProtKB-EC"/>
</dbReference>
<protein>
    <recommendedName>
        <fullName evidence="2">glutamine synthetase</fullName>
        <ecNumber evidence="2">6.3.1.2</ecNumber>
    </recommendedName>
</protein>
<gene>
    <name evidence="3" type="ORF">NCTC13307_01678</name>
</gene>
<dbReference type="EC" id="6.3.1.2" evidence="2"/>
<organism evidence="3">
    <name type="scientific">Clostridioides difficile</name>
    <name type="common">Peptoclostridium difficile</name>
    <dbReference type="NCBI Taxonomy" id="1496"/>
    <lineage>
        <taxon>Bacteria</taxon>
        <taxon>Bacillati</taxon>
        <taxon>Bacillota</taxon>
        <taxon>Clostridia</taxon>
        <taxon>Peptostreptococcales</taxon>
        <taxon>Peptostreptococcaceae</taxon>
        <taxon>Clostridioides</taxon>
    </lineage>
</organism>
<dbReference type="Gene3D" id="3.10.20.70">
    <property type="entry name" value="Glutamine synthetase, N-terminal domain"/>
    <property type="match status" value="1"/>
</dbReference>
<name>A0A381IA33_CLODI</name>
<evidence type="ECO:0000256" key="1">
    <source>
        <dbReference type="ARBA" id="ARBA00009897"/>
    </source>
</evidence>
<proteinExistence type="inferred from homology"/>
<dbReference type="GO" id="GO:0006542">
    <property type="term" value="P:glutamine biosynthetic process"/>
    <property type="evidence" value="ECO:0007669"/>
    <property type="project" value="InterPro"/>
</dbReference>
<comment type="similarity">
    <text evidence="1">Belongs to the glutamine synthetase family.</text>
</comment>